<gene>
    <name evidence="2" type="ORF">SI859A1_01181</name>
</gene>
<dbReference type="SUPFAM" id="SSF56266">
    <property type="entry name" value="DmpA/ArgJ-like"/>
    <property type="match status" value="1"/>
</dbReference>
<dbReference type="HOGENOM" id="CLU_044458_0_0_5"/>
<dbReference type="GO" id="GO:0004177">
    <property type="term" value="F:aminopeptidase activity"/>
    <property type="evidence" value="ECO:0007669"/>
    <property type="project" value="TreeGrafter"/>
</dbReference>
<evidence type="ECO:0000313" key="3">
    <source>
        <dbReference type="Proteomes" id="UP000000321"/>
    </source>
</evidence>
<dbReference type="PANTHER" id="PTHR36512">
    <property type="entry name" value="D-AMINOPEPTIDASE"/>
    <property type="match status" value="1"/>
</dbReference>
<evidence type="ECO:0000313" key="2">
    <source>
        <dbReference type="EMBL" id="EAS49829.1"/>
    </source>
</evidence>
<dbReference type="CDD" id="cd02252">
    <property type="entry name" value="nylC_like"/>
    <property type="match status" value="1"/>
</dbReference>
<proteinExistence type="inferred from homology"/>
<name>Q1YJD8_AURMS</name>
<dbReference type="EMBL" id="AAPJ01000003">
    <property type="protein sequence ID" value="EAS49829.1"/>
    <property type="molecule type" value="Genomic_DNA"/>
</dbReference>
<comment type="similarity">
    <text evidence="1">Belongs to the peptidase S58 family.</text>
</comment>
<evidence type="ECO:0000256" key="1">
    <source>
        <dbReference type="ARBA" id="ARBA00007068"/>
    </source>
</evidence>
<dbReference type="RefSeq" id="WP_009209043.1">
    <property type="nucleotide sequence ID" value="NZ_BBWP01000032.1"/>
</dbReference>
<organism evidence="2 3">
    <name type="scientific">Aurantimonas manganoxydans (strain ATCC BAA-1229 / DSM 21871 / SI85-9A1)</name>
    <dbReference type="NCBI Taxonomy" id="287752"/>
    <lineage>
        <taxon>Bacteria</taxon>
        <taxon>Pseudomonadati</taxon>
        <taxon>Pseudomonadota</taxon>
        <taxon>Alphaproteobacteria</taxon>
        <taxon>Hyphomicrobiales</taxon>
        <taxon>Aurantimonadaceae</taxon>
        <taxon>Aurantimonas</taxon>
    </lineage>
</organism>
<protein>
    <submittedName>
        <fullName evidence="2">Uncharacterized protein</fullName>
    </submittedName>
</protein>
<keyword evidence="3" id="KW-1185">Reference proteome</keyword>
<sequence length="337" mass="33686">MSGVWRPGPRNSLADVAGVRVGHGGDEALKSGSTAVLFDRPAVASVAVHGGAPGTRETDLLAPENTVAGIDALVLSGGSAFGLDAASGVQAFLREAGRGFAVGDVRVPIVPAAILFDLANGGDKHTGWDRYPPYREFGYAAASSASADFAIGTAGAGIGCTTATFKGGLGTASTLLPSGIVVAALVAVNAVGSPTIGTGRHFWAAPFEMEGEFGGLGLPTPLPADAVAVRTKLDPRPGTNTTIGIVVTDAVLDKAAAKRLAIAGQDGFAKAIWPAHTDFDGDLVFAAATGTSGITPAPIDRMKLAAAAAATMARAIARGVSAANATAYDRLPVWSTA</sequence>
<dbReference type="Proteomes" id="UP000000321">
    <property type="component" value="Unassembled WGS sequence"/>
</dbReference>
<accession>Q1YJD8</accession>
<dbReference type="PANTHER" id="PTHR36512:SF3">
    <property type="entry name" value="BLR5678 PROTEIN"/>
    <property type="match status" value="1"/>
</dbReference>
<dbReference type="InterPro" id="IPR016117">
    <property type="entry name" value="ArgJ-like_dom_sf"/>
</dbReference>
<reference evidence="2 3" key="1">
    <citation type="journal article" date="2008" name="Appl. Environ. Microbiol.">
        <title>Genomic insights into Mn(II) oxidation by the marine alphaproteobacterium Aurantimonas sp. strain SI85-9A1.</title>
        <authorList>
            <person name="Dick G.J."/>
            <person name="Podell S."/>
            <person name="Johnson H.A."/>
            <person name="Rivera-Espinoza Y."/>
            <person name="Bernier-Latmani R."/>
            <person name="McCarthy J.K."/>
            <person name="Torpey J.W."/>
            <person name="Clement B.G."/>
            <person name="Gaasterland T."/>
            <person name="Tebo B.M."/>
        </authorList>
    </citation>
    <scope>NUCLEOTIDE SEQUENCE [LARGE SCALE GENOMIC DNA]</scope>
    <source>
        <strain evidence="2 3">SI85-9A1</strain>
    </source>
</reference>
<dbReference type="BioCyc" id="AURANTIMONAS:SI859A1_01181-MONOMER"/>
<dbReference type="Gene3D" id="3.60.70.12">
    <property type="entry name" value="L-amino peptidase D-ALA esterase/amidase"/>
    <property type="match status" value="1"/>
</dbReference>
<dbReference type="AlphaFoldDB" id="Q1YJD8"/>
<dbReference type="Pfam" id="PF03576">
    <property type="entry name" value="Peptidase_S58"/>
    <property type="match status" value="1"/>
</dbReference>
<comment type="caution">
    <text evidence="2">The sequence shown here is derived from an EMBL/GenBank/DDBJ whole genome shotgun (WGS) entry which is preliminary data.</text>
</comment>
<dbReference type="InterPro" id="IPR005321">
    <property type="entry name" value="Peptidase_S58_DmpA"/>
</dbReference>